<feature type="chain" id="PRO_5007542166" evidence="4">
    <location>
        <begin position="22"/>
        <end position="138"/>
    </location>
</feature>
<organism evidence="5">
    <name type="scientific">Ixodes ricinus</name>
    <name type="common">Common tick</name>
    <name type="synonym">Acarus ricinus</name>
    <dbReference type="NCBI Taxonomy" id="34613"/>
    <lineage>
        <taxon>Eukaryota</taxon>
        <taxon>Metazoa</taxon>
        <taxon>Ecdysozoa</taxon>
        <taxon>Arthropoda</taxon>
        <taxon>Chelicerata</taxon>
        <taxon>Arachnida</taxon>
        <taxon>Acari</taxon>
        <taxon>Parasitiformes</taxon>
        <taxon>Ixodida</taxon>
        <taxon>Ixodoidea</taxon>
        <taxon>Ixodidae</taxon>
        <taxon>Ixodinae</taxon>
        <taxon>Ixodes</taxon>
    </lineage>
</organism>
<accession>A0A147BFB4</accession>
<evidence type="ECO:0000256" key="2">
    <source>
        <dbReference type="ARBA" id="ARBA00022525"/>
    </source>
</evidence>
<feature type="compositionally biased region" description="Basic residues" evidence="3">
    <location>
        <begin position="94"/>
        <end position="105"/>
    </location>
</feature>
<evidence type="ECO:0000256" key="3">
    <source>
        <dbReference type="SAM" id="MobiDB-lite"/>
    </source>
</evidence>
<evidence type="ECO:0000256" key="4">
    <source>
        <dbReference type="SAM" id="SignalP"/>
    </source>
</evidence>
<dbReference type="GO" id="GO:0005576">
    <property type="term" value="C:extracellular region"/>
    <property type="evidence" value="ECO:0007669"/>
    <property type="project" value="UniProtKB-SubCell"/>
</dbReference>
<name>A0A147BFB4_IXORI</name>
<feature type="compositionally biased region" description="Polar residues" evidence="3">
    <location>
        <begin position="75"/>
        <end position="90"/>
    </location>
</feature>
<keyword evidence="2" id="KW-0964">Secreted</keyword>
<protein>
    <submittedName>
        <fullName evidence="5">Putative tick salivary peptide group 1</fullName>
    </submittedName>
</protein>
<reference evidence="5" key="1">
    <citation type="journal article" date="2018" name="PLoS Negl. Trop. Dis.">
        <title>Sialome diversity of ticks revealed by RNAseq of single tick salivary glands.</title>
        <authorList>
            <person name="Perner J."/>
            <person name="Kropackova S."/>
            <person name="Kopacek P."/>
            <person name="Ribeiro J.M."/>
        </authorList>
    </citation>
    <scope>NUCLEOTIDE SEQUENCE</scope>
    <source>
        <strain evidence="5">Siblings of single egg batch collected in Ceske Budejovice</strain>
        <tissue evidence="5">Salivary glands</tissue>
    </source>
</reference>
<sequence length="138" mass="15261">MQAVVLILALVGIFFVKEANSACPKYPNITSCNFYCPDGKGGWEKDYLDDGAPCNYNSEKDGECRGGSCWLIESENPTEPTNPVNYPDTNPSSKPKKTKSKKKKSSSQNENAQKGSKNTKNNKNDTNSEKKKKSKKTQ</sequence>
<dbReference type="Pfam" id="PF07771">
    <property type="entry name" value="TSGP1"/>
    <property type="match status" value="1"/>
</dbReference>
<keyword evidence="4" id="KW-0732">Signal</keyword>
<dbReference type="AlphaFoldDB" id="A0A147BFB4"/>
<comment type="subcellular location">
    <subcellularLocation>
        <location evidence="1">Secreted</location>
    </subcellularLocation>
</comment>
<evidence type="ECO:0000256" key="1">
    <source>
        <dbReference type="ARBA" id="ARBA00004613"/>
    </source>
</evidence>
<proteinExistence type="predicted"/>
<dbReference type="InterPro" id="IPR011694">
    <property type="entry name" value="Ixonnexin-like"/>
</dbReference>
<feature type="signal peptide" evidence="4">
    <location>
        <begin position="1"/>
        <end position="21"/>
    </location>
</feature>
<feature type="region of interest" description="Disordered" evidence="3">
    <location>
        <begin position="75"/>
        <end position="138"/>
    </location>
</feature>
<evidence type="ECO:0000313" key="5">
    <source>
        <dbReference type="EMBL" id="JAR89489.1"/>
    </source>
</evidence>
<dbReference type="EMBL" id="GEGO01005915">
    <property type="protein sequence ID" value="JAR89489.1"/>
    <property type="molecule type" value="Transcribed_RNA"/>
</dbReference>